<accession>A0A6U3XDX5</accession>
<reference evidence="2" key="1">
    <citation type="submission" date="2021-01" db="EMBL/GenBank/DDBJ databases">
        <authorList>
            <person name="Corre E."/>
            <person name="Pelletier E."/>
            <person name="Niang G."/>
            <person name="Scheremetjew M."/>
            <person name="Finn R."/>
            <person name="Kale V."/>
            <person name="Holt S."/>
            <person name="Cochrane G."/>
            <person name="Meng A."/>
            <person name="Brown T."/>
            <person name="Cohen L."/>
        </authorList>
    </citation>
    <scope>NUCLEOTIDE SEQUENCE</scope>
    <source>
        <strain evidence="2">CCMP1381</strain>
    </source>
</reference>
<feature type="region of interest" description="Disordered" evidence="1">
    <location>
        <begin position="1"/>
        <end position="29"/>
    </location>
</feature>
<evidence type="ECO:0000256" key="1">
    <source>
        <dbReference type="SAM" id="MobiDB-lite"/>
    </source>
</evidence>
<dbReference type="EMBL" id="HBGS01051704">
    <property type="protein sequence ID" value="CAD9468761.1"/>
    <property type="molecule type" value="Transcribed_RNA"/>
</dbReference>
<organism evidence="2">
    <name type="scientific">Octactis speculum</name>
    <dbReference type="NCBI Taxonomy" id="3111310"/>
    <lineage>
        <taxon>Eukaryota</taxon>
        <taxon>Sar</taxon>
        <taxon>Stramenopiles</taxon>
        <taxon>Ochrophyta</taxon>
        <taxon>Dictyochophyceae</taxon>
        <taxon>Dictyochales</taxon>
        <taxon>Dictyochaceae</taxon>
        <taxon>Octactis</taxon>
    </lineage>
</organism>
<name>A0A6U3XDX5_9STRA</name>
<feature type="compositionally biased region" description="Basic and acidic residues" evidence="1">
    <location>
        <begin position="10"/>
        <end position="21"/>
    </location>
</feature>
<evidence type="ECO:0000313" key="3">
    <source>
        <dbReference type="EMBL" id="CAD9468764.1"/>
    </source>
</evidence>
<evidence type="ECO:0000313" key="2">
    <source>
        <dbReference type="EMBL" id="CAD9468761.1"/>
    </source>
</evidence>
<protein>
    <submittedName>
        <fullName evidence="2">Uncharacterized protein</fullName>
    </submittedName>
</protein>
<dbReference type="EMBL" id="HBGS01051705">
    <property type="protein sequence ID" value="CAD9468764.1"/>
    <property type="molecule type" value="Transcribed_RNA"/>
</dbReference>
<dbReference type="AlphaFoldDB" id="A0A6U3XDX5"/>
<proteinExistence type="predicted"/>
<sequence>MIISNSQSDEEVKKHGCERSKVSTSDHQPMGQWVGLRCMISSKACPVKQLCEHVLMYIYIYIYSTCSFSKNESNRIFCLEHLFVLLLPYYLPDHRVHQSKLVAT</sequence>
<gene>
    <name evidence="2" type="ORF">DSPE1174_LOCUS26722</name>
    <name evidence="3" type="ORF">DSPE1174_LOCUS26723</name>
</gene>